<gene>
    <name evidence="2" type="ORF">OJF2_35000</name>
</gene>
<evidence type="ECO:0000313" key="2">
    <source>
        <dbReference type="EMBL" id="QEH34955.1"/>
    </source>
</evidence>
<feature type="transmembrane region" description="Helical" evidence="1">
    <location>
        <begin position="12"/>
        <end position="34"/>
    </location>
</feature>
<evidence type="ECO:0000256" key="1">
    <source>
        <dbReference type="SAM" id="Phobius"/>
    </source>
</evidence>
<keyword evidence="1" id="KW-0812">Transmembrane</keyword>
<dbReference type="EMBL" id="CP042997">
    <property type="protein sequence ID" value="QEH34955.1"/>
    <property type="molecule type" value="Genomic_DNA"/>
</dbReference>
<proteinExistence type="predicted"/>
<evidence type="ECO:0000313" key="3">
    <source>
        <dbReference type="Proteomes" id="UP000324233"/>
    </source>
</evidence>
<sequence length="73" mass="7825">MGASAYEILVLPIFWATLGSLACGAIYLGMLRMISAIGERILGRIDRGEARDGAGRVARDARPRRAIRLGPNA</sequence>
<dbReference type="Proteomes" id="UP000324233">
    <property type="component" value="Chromosome"/>
</dbReference>
<reference evidence="2 3" key="1">
    <citation type="submission" date="2019-08" db="EMBL/GenBank/DDBJ databases">
        <title>Deep-cultivation of Planctomycetes and their phenomic and genomic characterization uncovers novel biology.</title>
        <authorList>
            <person name="Wiegand S."/>
            <person name="Jogler M."/>
            <person name="Boedeker C."/>
            <person name="Pinto D."/>
            <person name="Vollmers J."/>
            <person name="Rivas-Marin E."/>
            <person name="Kohn T."/>
            <person name="Peeters S.H."/>
            <person name="Heuer A."/>
            <person name="Rast P."/>
            <person name="Oberbeckmann S."/>
            <person name="Bunk B."/>
            <person name="Jeske O."/>
            <person name="Meyerdierks A."/>
            <person name="Storesund J.E."/>
            <person name="Kallscheuer N."/>
            <person name="Luecker S."/>
            <person name="Lage O.M."/>
            <person name="Pohl T."/>
            <person name="Merkel B.J."/>
            <person name="Hornburger P."/>
            <person name="Mueller R.-W."/>
            <person name="Bruemmer F."/>
            <person name="Labrenz M."/>
            <person name="Spormann A.M."/>
            <person name="Op den Camp H."/>
            <person name="Overmann J."/>
            <person name="Amann R."/>
            <person name="Jetten M.S.M."/>
            <person name="Mascher T."/>
            <person name="Medema M.H."/>
            <person name="Devos D.P."/>
            <person name="Kaster A.-K."/>
            <person name="Ovreas L."/>
            <person name="Rohde M."/>
            <person name="Galperin M.Y."/>
            <person name="Jogler C."/>
        </authorList>
    </citation>
    <scope>NUCLEOTIDE SEQUENCE [LARGE SCALE GENOMIC DNA]</scope>
    <source>
        <strain evidence="2 3">OJF2</strain>
    </source>
</reference>
<organism evidence="2 3">
    <name type="scientific">Aquisphaera giovannonii</name>
    <dbReference type="NCBI Taxonomy" id="406548"/>
    <lineage>
        <taxon>Bacteria</taxon>
        <taxon>Pseudomonadati</taxon>
        <taxon>Planctomycetota</taxon>
        <taxon>Planctomycetia</taxon>
        <taxon>Isosphaerales</taxon>
        <taxon>Isosphaeraceae</taxon>
        <taxon>Aquisphaera</taxon>
    </lineage>
</organism>
<dbReference type="AlphaFoldDB" id="A0A5B9W4B9"/>
<keyword evidence="3" id="KW-1185">Reference proteome</keyword>
<keyword evidence="1" id="KW-1133">Transmembrane helix</keyword>
<protein>
    <submittedName>
        <fullName evidence="2">Uncharacterized protein</fullName>
    </submittedName>
</protein>
<dbReference type="KEGG" id="agv:OJF2_35000"/>
<keyword evidence="1" id="KW-0472">Membrane</keyword>
<dbReference type="RefSeq" id="WP_148594813.1">
    <property type="nucleotide sequence ID" value="NZ_CP042997.1"/>
</dbReference>
<name>A0A5B9W4B9_9BACT</name>
<accession>A0A5B9W4B9</accession>